<protein>
    <submittedName>
        <fullName evidence="2">Uncharacterized protein</fullName>
    </submittedName>
</protein>
<keyword evidence="1" id="KW-0812">Transmembrane</keyword>
<feature type="transmembrane region" description="Helical" evidence="1">
    <location>
        <begin position="137"/>
        <end position="157"/>
    </location>
</feature>
<dbReference type="Pfam" id="PF04657">
    <property type="entry name" value="DMT_YdcZ"/>
    <property type="match status" value="1"/>
</dbReference>
<comment type="caution">
    <text evidence="2">The sequence shown here is derived from an EMBL/GenBank/DDBJ whole genome shotgun (WGS) entry which is preliminary data.</text>
</comment>
<organism evidence="2 3">
    <name type="scientific">Podila minutissima</name>
    <dbReference type="NCBI Taxonomy" id="64525"/>
    <lineage>
        <taxon>Eukaryota</taxon>
        <taxon>Fungi</taxon>
        <taxon>Fungi incertae sedis</taxon>
        <taxon>Mucoromycota</taxon>
        <taxon>Mortierellomycotina</taxon>
        <taxon>Mortierellomycetes</taxon>
        <taxon>Mortierellales</taxon>
        <taxon>Mortierellaceae</taxon>
        <taxon>Podila</taxon>
    </lineage>
</organism>
<sequence length="188" mass="19871">MAPTNESQPNVAELTEVKVLSTPAASIRSIKPKRLSVLDNIAFCAVLCVIAGVATASQSAINSKMGQYSGKGLSSTLVFSTGAIASAIFWLIQVRGRPPANLTLMLSKAPWWSWFGGVLGATFVTIIILTIPKLGAGTTSGLIVCAKLIFSCIIDHFRLFGIPQRKYTLLRGVATCTLVASVAVIAKF</sequence>
<dbReference type="GO" id="GO:0005886">
    <property type="term" value="C:plasma membrane"/>
    <property type="evidence" value="ECO:0007669"/>
    <property type="project" value="TreeGrafter"/>
</dbReference>
<dbReference type="AlphaFoldDB" id="A0A9P5SNX9"/>
<gene>
    <name evidence="2" type="ORF">BG006_004706</name>
</gene>
<dbReference type="Proteomes" id="UP000696485">
    <property type="component" value="Unassembled WGS sequence"/>
</dbReference>
<name>A0A9P5SNX9_9FUNG</name>
<feature type="transmembrane region" description="Helical" evidence="1">
    <location>
        <begin position="73"/>
        <end position="92"/>
    </location>
</feature>
<proteinExistence type="predicted"/>
<feature type="transmembrane region" description="Helical" evidence="1">
    <location>
        <begin position="37"/>
        <end position="61"/>
    </location>
</feature>
<feature type="transmembrane region" description="Helical" evidence="1">
    <location>
        <begin position="169"/>
        <end position="186"/>
    </location>
</feature>
<dbReference type="EMBL" id="JAAAUY010000261">
    <property type="protein sequence ID" value="KAF9332421.1"/>
    <property type="molecule type" value="Genomic_DNA"/>
</dbReference>
<keyword evidence="3" id="KW-1185">Reference proteome</keyword>
<keyword evidence="1" id="KW-0472">Membrane</keyword>
<evidence type="ECO:0000313" key="2">
    <source>
        <dbReference type="EMBL" id="KAF9332421.1"/>
    </source>
</evidence>
<reference evidence="2" key="1">
    <citation type="journal article" date="2020" name="Fungal Divers.">
        <title>Resolving the Mortierellaceae phylogeny through synthesis of multi-gene phylogenetics and phylogenomics.</title>
        <authorList>
            <person name="Vandepol N."/>
            <person name="Liber J."/>
            <person name="Desiro A."/>
            <person name="Na H."/>
            <person name="Kennedy M."/>
            <person name="Barry K."/>
            <person name="Grigoriev I.V."/>
            <person name="Miller A.N."/>
            <person name="O'Donnell K."/>
            <person name="Stajich J.E."/>
            <person name="Bonito G."/>
        </authorList>
    </citation>
    <scope>NUCLEOTIDE SEQUENCE</scope>
    <source>
        <strain evidence="2">NVP1</strain>
    </source>
</reference>
<feature type="transmembrane region" description="Helical" evidence="1">
    <location>
        <begin position="112"/>
        <end position="131"/>
    </location>
</feature>
<accession>A0A9P5SNX9</accession>
<dbReference type="InterPro" id="IPR006750">
    <property type="entry name" value="YdcZ"/>
</dbReference>
<dbReference type="PANTHER" id="PTHR34821">
    <property type="entry name" value="INNER MEMBRANE PROTEIN YDCZ"/>
    <property type="match status" value="1"/>
</dbReference>
<evidence type="ECO:0000313" key="3">
    <source>
        <dbReference type="Proteomes" id="UP000696485"/>
    </source>
</evidence>
<dbReference type="PANTHER" id="PTHR34821:SF2">
    <property type="entry name" value="INNER MEMBRANE PROTEIN YDCZ"/>
    <property type="match status" value="1"/>
</dbReference>
<evidence type="ECO:0000256" key="1">
    <source>
        <dbReference type="SAM" id="Phobius"/>
    </source>
</evidence>
<keyword evidence="1" id="KW-1133">Transmembrane helix</keyword>